<name>C6T6N5_SOYBN</name>
<evidence type="ECO:0000313" key="1">
    <source>
        <dbReference type="EMBL" id="ACU17477.1"/>
    </source>
</evidence>
<protein>
    <submittedName>
        <fullName evidence="1">Uncharacterized protein</fullName>
    </submittedName>
</protein>
<sequence>MSPEAVALKYARVEPPPNIKNLSNNPLFVNGAANVSKNLLCKSISIKQLYTIISIKCKCICQKVINQSCIQVPLLI</sequence>
<accession>C6T6N5</accession>
<organism evidence="1">
    <name type="scientific">Glycine max</name>
    <name type="common">Soybean</name>
    <name type="synonym">Glycine hispida</name>
    <dbReference type="NCBI Taxonomy" id="3847"/>
    <lineage>
        <taxon>Eukaryota</taxon>
        <taxon>Viridiplantae</taxon>
        <taxon>Streptophyta</taxon>
        <taxon>Embryophyta</taxon>
        <taxon>Tracheophyta</taxon>
        <taxon>Spermatophyta</taxon>
        <taxon>Magnoliopsida</taxon>
        <taxon>eudicotyledons</taxon>
        <taxon>Gunneridae</taxon>
        <taxon>Pentapetalae</taxon>
        <taxon>rosids</taxon>
        <taxon>fabids</taxon>
        <taxon>Fabales</taxon>
        <taxon>Fabaceae</taxon>
        <taxon>Papilionoideae</taxon>
        <taxon>50 kb inversion clade</taxon>
        <taxon>NPAAA clade</taxon>
        <taxon>indigoferoid/millettioid clade</taxon>
        <taxon>Phaseoleae</taxon>
        <taxon>Glycine</taxon>
        <taxon>Glycine subgen. Soja</taxon>
    </lineage>
</organism>
<reference evidence="1" key="1">
    <citation type="submission" date="2009-08" db="EMBL/GenBank/DDBJ databases">
        <authorList>
            <person name="Cheung F."/>
            <person name="Xiao Y."/>
            <person name="Chan A."/>
            <person name="Moskal W."/>
            <person name="Town C.D."/>
        </authorList>
    </citation>
    <scope>NUCLEOTIDE SEQUENCE</scope>
</reference>
<proteinExistence type="evidence at transcript level"/>
<dbReference type="AlphaFoldDB" id="C6T6N5"/>
<dbReference type="EMBL" id="BT093102">
    <property type="protein sequence ID" value="ACU17477.1"/>
    <property type="molecule type" value="mRNA"/>
</dbReference>